<keyword evidence="4" id="KW-1185">Reference proteome</keyword>
<organism evidence="3 4">
    <name type="scientific">Sphingomonas hominis</name>
    <dbReference type="NCBI Taxonomy" id="2741495"/>
    <lineage>
        <taxon>Bacteria</taxon>
        <taxon>Pseudomonadati</taxon>
        <taxon>Pseudomonadota</taxon>
        <taxon>Alphaproteobacteria</taxon>
        <taxon>Sphingomonadales</taxon>
        <taxon>Sphingomonadaceae</taxon>
        <taxon>Sphingomonas</taxon>
    </lineage>
</organism>
<gene>
    <name evidence="3" type="ORF">HRV97_04110</name>
</gene>
<dbReference type="Gene3D" id="3.40.50.150">
    <property type="entry name" value="Vaccinia Virus protein VP39"/>
    <property type="match status" value="1"/>
</dbReference>
<feature type="transmembrane region" description="Helical" evidence="2">
    <location>
        <begin position="252"/>
        <end position="273"/>
    </location>
</feature>
<dbReference type="PANTHER" id="PTHR43317:SF1">
    <property type="entry name" value="THERMOSPERMINE SYNTHASE ACAULIS5"/>
    <property type="match status" value="1"/>
</dbReference>
<protein>
    <recommendedName>
        <fullName evidence="5">Spermidine synthase</fullName>
    </recommendedName>
</protein>
<keyword evidence="2" id="KW-0472">Membrane</keyword>
<name>A0ABX2JF73_9SPHN</name>
<dbReference type="RefSeq" id="WP_174192369.1">
    <property type="nucleotide sequence ID" value="NZ_JABULH010000001.1"/>
</dbReference>
<feature type="transmembrane region" description="Helical" evidence="2">
    <location>
        <begin position="429"/>
        <end position="447"/>
    </location>
</feature>
<dbReference type="PANTHER" id="PTHR43317">
    <property type="entry name" value="THERMOSPERMINE SYNTHASE ACAULIS5"/>
    <property type="match status" value="1"/>
</dbReference>
<evidence type="ECO:0000313" key="4">
    <source>
        <dbReference type="Proteomes" id="UP000621447"/>
    </source>
</evidence>
<proteinExistence type="predicted"/>
<evidence type="ECO:0000256" key="2">
    <source>
        <dbReference type="SAM" id="Phobius"/>
    </source>
</evidence>
<feature type="transmembrane region" description="Helical" evidence="2">
    <location>
        <begin position="12"/>
        <end position="32"/>
    </location>
</feature>
<feature type="transmembrane region" description="Helical" evidence="2">
    <location>
        <begin position="106"/>
        <end position="124"/>
    </location>
</feature>
<feature type="transmembrane region" description="Helical" evidence="2">
    <location>
        <begin position="369"/>
        <end position="386"/>
    </location>
</feature>
<feature type="transmembrane region" description="Helical" evidence="2">
    <location>
        <begin position="76"/>
        <end position="94"/>
    </location>
</feature>
<feature type="transmembrane region" description="Helical" evidence="2">
    <location>
        <begin position="225"/>
        <end position="246"/>
    </location>
</feature>
<feature type="transmembrane region" description="Helical" evidence="2">
    <location>
        <begin position="340"/>
        <end position="363"/>
    </location>
</feature>
<feature type="transmembrane region" description="Helical" evidence="2">
    <location>
        <begin position="177"/>
        <end position="197"/>
    </location>
</feature>
<evidence type="ECO:0008006" key="5">
    <source>
        <dbReference type="Google" id="ProtNLM"/>
    </source>
</evidence>
<evidence type="ECO:0000256" key="1">
    <source>
        <dbReference type="ARBA" id="ARBA00023115"/>
    </source>
</evidence>
<keyword evidence="1" id="KW-0620">Polyamine biosynthesis</keyword>
<dbReference type="Proteomes" id="UP000621447">
    <property type="component" value="Unassembled WGS sequence"/>
</dbReference>
<feature type="transmembrane region" description="Helical" evidence="2">
    <location>
        <begin position="145"/>
        <end position="165"/>
    </location>
</feature>
<keyword evidence="2" id="KW-1133">Transmembrane helix</keyword>
<accession>A0ABX2JF73</accession>
<evidence type="ECO:0000313" key="3">
    <source>
        <dbReference type="EMBL" id="NTS64344.1"/>
    </source>
</evidence>
<dbReference type="EMBL" id="JABULH010000001">
    <property type="protein sequence ID" value="NTS64344.1"/>
    <property type="molecule type" value="Genomic_DNA"/>
</dbReference>
<reference evidence="3 4" key="1">
    <citation type="submission" date="2020-06" db="EMBL/GenBank/DDBJ databases">
        <title>Sphingomonas hominis sp. nov., a member of the Sphingomonas, isolated from the hair of a 22-year-old girl.</title>
        <authorList>
            <person name="Zhang D.-F."/>
            <person name="Cui X.-W."/>
        </authorList>
    </citation>
    <scope>NUCLEOTIDE SEQUENCE [LARGE SCALE GENOMIC DNA]</scope>
    <source>
        <strain evidence="3 4">HHU CXW</strain>
    </source>
</reference>
<sequence>MTLPAARASRRLFVATILTGSFLLFLVQPMIARIALPRLGGAPAVWNSAMLMYQALLLGGYGYAHLLGRLTPRVQSGVHLAVLLVAAVFLPIGLNDRVLPAGAEPALWVPWLFAISIGPLFFAVSAQAPLVQRWFALARPGEDPYALYAASNVGSFAGLIAFPLLVEPLLPVTDQRWLWSAGYVVLVGLVVLCVRLLPAARVQADVVVAEHAPRDFGRSPGVKRWLTWVVLGLVPSGLMLATSTFISTDLLAMPLLWVLPLALYLLSFSVAFAANRMLADAITRYAPVTIVVFGAILMGGVTSAALLAVGVALMVLSVASVSLHTRLYRLRPAPAHLTSFYLAMSAGGALGGVFAGLVAPVIFDWTWEYPILILATGALMPQTFLAQQIARLWLTPKYRLVALVIYLIVLGSLFVLAIEPIMADRANPYLLPTFVAIALLGIAAIGARLPYIMVLASGLALFGGLQALTLSLKSGARVRSYFGVYTLAEAPRRRMLIHGTTVHGVQLAGNPTRERTPTTYYVAASGVGRVMTLTPALYGPAARVGVVGLGTGTLACYRQPGQRWRFYEIDPAMVGVARDTYFTFLARCAPRAPIVIGDARLSLERQGTDTLDVLALDAFSSDAVPMHLLTLEAFNTYGRVLSSRGTLVVHISNRYLNLIPVVAAAARARGWQAAILNYTPDAFEDEASKSAWIAMTRDPAVFDAIRQRGGAWATIRPRPGFRAWTDDYGTILPLLRF</sequence>
<feature type="transmembrane region" description="Helical" evidence="2">
    <location>
        <begin position="44"/>
        <end position="64"/>
    </location>
</feature>
<comment type="caution">
    <text evidence="3">The sequence shown here is derived from an EMBL/GenBank/DDBJ whole genome shotgun (WGS) entry which is preliminary data.</text>
</comment>
<dbReference type="InterPro" id="IPR029063">
    <property type="entry name" value="SAM-dependent_MTases_sf"/>
</dbReference>
<dbReference type="SUPFAM" id="SSF53335">
    <property type="entry name" value="S-adenosyl-L-methionine-dependent methyltransferases"/>
    <property type="match status" value="1"/>
</dbReference>
<feature type="transmembrane region" description="Helical" evidence="2">
    <location>
        <begin position="398"/>
        <end position="417"/>
    </location>
</feature>
<keyword evidence="2" id="KW-0812">Transmembrane</keyword>